<gene>
    <name evidence="1" type="ORF">NPIL_20531</name>
</gene>
<dbReference type="EMBL" id="BMAW01029396">
    <property type="protein sequence ID" value="GFU11755.1"/>
    <property type="molecule type" value="Genomic_DNA"/>
</dbReference>
<dbReference type="AlphaFoldDB" id="A0A8X6Q842"/>
<evidence type="ECO:0000313" key="1">
    <source>
        <dbReference type="EMBL" id="GFU11755.1"/>
    </source>
</evidence>
<sequence length="84" mass="9839">MAHIAEDTWGMAKTFAQHLEGEKQVQPEWYIVGLDRALIHRAKSKDPVAVKLDVLFVERANFKRIEEAFGKVIEFRQEETKFHE</sequence>
<protein>
    <submittedName>
        <fullName evidence="1">Uncharacterized protein</fullName>
    </submittedName>
</protein>
<comment type="caution">
    <text evidence="1">The sequence shown here is derived from an EMBL/GenBank/DDBJ whole genome shotgun (WGS) entry which is preliminary data.</text>
</comment>
<organism evidence="1 2">
    <name type="scientific">Nephila pilipes</name>
    <name type="common">Giant wood spider</name>
    <name type="synonym">Nephila maculata</name>
    <dbReference type="NCBI Taxonomy" id="299642"/>
    <lineage>
        <taxon>Eukaryota</taxon>
        <taxon>Metazoa</taxon>
        <taxon>Ecdysozoa</taxon>
        <taxon>Arthropoda</taxon>
        <taxon>Chelicerata</taxon>
        <taxon>Arachnida</taxon>
        <taxon>Araneae</taxon>
        <taxon>Araneomorphae</taxon>
        <taxon>Entelegynae</taxon>
        <taxon>Araneoidea</taxon>
        <taxon>Nephilidae</taxon>
        <taxon>Nephila</taxon>
    </lineage>
</organism>
<proteinExistence type="predicted"/>
<name>A0A8X6Q842_NEPPI</name>
<evidence type="ECO:0000313" key="2">
    <source>
        <dbReference type="Proteomes" id="UP000887013"/>
    </source>
</evidence>
<keyword evidence="2" id="KW-1185">Reference proteome</keyword>
<reference evidence="1" key="1">
    <citation type="submission" date="2020-08" db="EMBL/GenBank/DDBJ databases">
        <title>Multicomponent nature underlies the extraordinary mechanical properties of spider dragline silk.</title>
        <authorList>
            <person name="Kono N."/>
            <person name="Nakamura H."/>
            <person name="Mori M."/>
            <person name="Yoshida Y."/>
            <person name="Ohtoshi R."/>
            <person name="Malay A.D."/>
            <person name="Moran D.A.P."/>
            <person name="Tomita M."/>
            <person name="Numata K."/>
            <person name="Arakawa K."/>
        </authorList>
    </citation>
    <scope>NUCLEOTIDE SEQUENCE</scope>
</reference>
<accession>A0A8X6Q842</accession>
<dbReference type="Proteomes" id="UP000887013">
    <property type="component" value="Unassembled WGS sequence"/>
</dbReference>